<protein>
    <submittedName>
        <fullName evidence="1">Uncharacterized protein</fullName>
    </submittedName>
</protein>
<evidence type="ECO:0000313" key="2">
    <source>
        <dbReference type="Proteomes" id="UP001229486"/>
    </source>
</evidence>
<evidence type="ECO:0000313" key="1">
    <source>
        <dbReference type="EMBL" id="MDP9646245.1"/>
    </source>
</evidence>
<dbReference type="Proteomes" id="UP001229486">
    <property type="component" value="Unassembled WGS sequence"/>
</dbReference>
<dbReference type="AlphaFoldDB" id="A0AB73I8A6"/>
<sequence length="31" mass="3179">MLFDDVSKRGVQMAYQPLLASLAALPAGAGS</sequence>
<dbReference type="EMBL" id="JAURTK010000002">
    <property type="protein sequence ID" value="MDP9646245.1"/>
    <property type="molecule type" value="Genomic_DNA"/>
</dbReference>
<organism evidence="1 2">
    <name type="scientific">Paraburkholderia caledonica</name>
    <dbReference type="NCBI Taxonomy" id="134536"/>
    <lineage>
        <taxon>Bacteria</taxon>
        <taxon>Pseudomonadati</taxon>
        <taxon>Pseudomonadota</taxon>
        <taxon>Betaproteobacteria</taxon>
        <taxon>Burkholderiales</taxon>
        <taxon>Burkholderiaceae</taxon>
        <taxon>Paraburkholderia</taxon>
    </lineage>
</organism>
<accession>A0AB73I8A6</accession>
<gene>
    <name evidence="1" type="ORF">J2793_001678</name>
</gene>
<proteinExistence type="predicted"/>
<comment type="caution">
    <text evidence="1">The sequence shown here is derived from an EMBL/GenBank/DDBJ whole genome shotgun (WGS) entry which is preliminary data.</text>
</comment>
<reference evidence="1" key="1">
    <citation type="submission" date="2023-07" db="EMBL/GenBank/DDBJ databases">
        <title>Sorghum-associated microbial communities from plants grown in Nebraska, USA.</title>
        <authorList>
            <person name="Schachtman D."/>
        </authorList>
    </citation>
    <scope>NUCLEOTIDE SEQUENCE</scope>
    <source>
        <strain evidence="1">DS1061</strain>
    </source>
</reference>
<name>A0AB73I8A6_9BURK</name>